<proteinExistence type="predicted"/>
<accession>A0A2T0WUW2</accession>
<dbReference type="AlphaFoldDB" id="A0A2T0WUW2"/>
<reference evidence="2 3" key="1">
    <citation type="submission" date="2018-03" db="EMBL/GenBank/DDBJ databases">
        <title>Genomic Encyclopedia of Archaeal and Bacterial Type Strains, Phase II (KMG-II): from individual species to whole genera.</title>
        <authorList>
            <person name="Goeker M."/>
        </authorList>
    </citation>
    <scope>NUCLEOTIDE SEQUENCE [LARGE SCALE GENOMIC DNA]</scope>
    <source>
        <strain evidence="2 3">DSM 27929</strain>
    </source>
</reference>
<name>A0A2T0WUW2_9BACT</name>
<feature type="domain" description="RES" evidence="1">
    <location>
        <begin position="16"/>
        <end position="139"/>
    </location>
</feature>
<protein>
    <submittedName>
        <fullName evidence="2">RES domain-containing protein</fullName>
    </submittedName>
</protein>
<evidence type="ECO:0000313" key="2">
    <source>
        <dbReference type="EMBL" id="PRY90475.1"/>
    </source>
</evidence>
<dbReference type="SMART" id="SM00953">
    <property type="entry name" value="RES"/>
    <property type="match status" value="1"/>
</dbReference>
<dbReference type="EMBL" id="PVTR01000001">
    <property type="protein sequence ID" value="PRY90475.1"/>
    <property type="molecule type" value="Genomic_DNA"/>
</dbReference>
<evidence type="ECO:0000313" key="3">
    <source>
        <dbReference type="Proteomes" id="UP000238157"/>
    </source>
</evidence>
<sequence length="160" mass="18427">MALYYRIMSEKYHQQPYSCSMFGARWNPKGFSMIYAANTASLAALEYLCIKGTSVLHEAWYMLTFEIKNEDLIGTLELDSLPANWDVLPHGKVTQEFGKQWLQEKSFPFLKVPTARMPVSLYPGEHNLLINPMFSDIQENFVFRDSKMFANKLGSNVLRA</sequence>
<dbReference type="InterPro" id="IPR014914">
    <property type="entry name" value="RES_dom"/>
</dbReference>
<gene>
    <name evidence="2" type="ORF">CLW00_101134</name>
</gene>
<evidence type="ECO:0000259" key="1">
    <source>
        <dbReference type="SMART" id="SM00953"/>
    </source>
</evidence>
<dbReference type="RefSeq" id="WP_245917134.1">
    <property type="nucleotide sequence ID" value="NZ_PVTR01000001.1"/>
</dbReference>
<dbReference type="Proteomes" id="UP000238157">
    <property type="component" value="Unassembled WGS sequence"/>
</dbReference>
<dbReference type="Pfam" id="PF08808">
    <property type="entry name" value="RES"/>
    <property type="match status" value="1"/>
</dbReference>
<comment type="caution">
    <text evidence="2">The sequence shown here is derived from an EMBL/GenBank/DDBJ whole genome shotgun (WGS) entry which is preliminary data.</text>
</comment>
<keyword evidence="3" id="KW-1185">Reference proteome</keyword>
<organism evidence="2 3">
    <name type="scientific">Mongoliibacter ruber</name>
    <dbReference type="NCBI Taxonomy" id="1750599"/>
    <lineage>
        <taxon>Bacteria</taxon>
        <taxon>Pseudomonadati</taxon>
        <taxon>Bacteroidota</taxon>
        <taxon>Cytophagia</taxon>
        <taxon>Cytophagales</taxon>
        <taxon>Cyclobacteriaceae</taxon>
        <taxon>Mongoliibacter</taxon>
    </lineage>
</organism>